<dbReference type="NCBIfam" id="TIGR00682">
    <property type="entry name" value="lpxK"/>
    <property type="match status" value="1"/>
</dbReference>
<evidence type="ECO:0000256" key="1">
    <source>
        <dbReference type="ARBA" id="ARBA00002274"/>
    </source>
</evidence>
<keyword evidence="6 13" id="KW-0441">Lipid A biosynthesis</keyword>
<feature type="binding site" evidence="13">
    <location>
        <begin position="54"/>
        <end position="61"/>
    </location>
    <ligand>
        <name>ATP</name>
        <dbReference type="ChEBI" id="CHEBI:30616"/>
    </ligand>
</feature>
<keyword evidence="7 13" id="KW-0808">Transferase</keyword>
<name>A0A097EPE5_9GAMM</name>
<dbReference type="PANTHER" id="PTHR42724">
    <property type="entry name" value="TETRAACYLDISACCHARIDE 4'-KINASE"/>
    <property type="match status" value="1"/>
</dbReference>
<dbReference type="GO" id="GO:0005524">
    <property type="term" value="F:ATP binding"/>
    <property type="evidence" value="ECO:0007669"/>
    <property type="project" value="UniProtKB-UniRule"/>
</dbReference>
<comment type="function">
    <text evidence="1 13">Transfers the gamma-phosphate of ATP to the 4'-position of a tetraacyldisaccharide 1-phosphate intermediate (termed DS-1-P) to form tetraacyldisaccharide 1,4'-bis-phosphate (lipid IVA).</text>
</comment>
<reference evidence="14 15" key="1">
    <citation type="submission" date="2014-10" db="EMBL/GenBank/DDBJ databases">
        <title>Whole genome sequence of Francisella endociliophora strain FSC1006, isolated from a laboratory culture of the marine ciliate Euplotes raikovi.</title>
        <authorList>
            <person name="Granberg M."/>
            <person name="Backman S."/>
            <person name="Lundmark E."/>
            <person name="Nilsson E."/>
            <person name="Karlsson E."/>
            <person name="Thelaus J."/>
            <person name="Ohrman C."/>
            <person name="Larkeryd A."/>
            <person name="Stenberg P."/>
        </authorList>
    </citation>
    <scope>NUCLEOTIDE SEQUENCE [LARGE SCALE GENOMIC DNA]</scope>
    <source>
        <strain evidence="14 15">FSC1006</strain>
    </source>
</reference>
<dbReference type="GO" id="GO:0009245">
    <property type="term" value="P:lipid A biosynthetic process"/>
    <property type="evidence" value="ECO:0007669"/>
    <property type="project" value="UniProtKB-UniRule"/>
</dbReference>
<keyword evidence="11 13" id="KW-0443">Lipid metabolism</keyword>
<keyword evidence="10 13" id="KW-0067">ATP-binding</keyword>
<evidence type="ECO:0000313" key="14">
    <source>
        <dbReference type="EMBL" id="AIT09438.1"/>
    </source>
</evidence>
<dbReference type="EMBL" id="CP009574">
    <property type="protein sequence ID" value="AIT09438.1"/>
    <property type="molecule type" value="Genomic_DNA"/>
</dbReference>
<comment type="pathway">
    <text evidence="2 13">Glycolipid biosynthesis; lipid IV(A) biosynthesis; lipid IV(A) from (3R)-3-hydroxytetradecanoyl-[acyl-carrier-protein] and UDP-N-acetyl-alpha-D-glucosamine: step 6/6.</text>
</comment>
<dbReference type="PANTHER" id="PTHR42724:SF1">
    <property type="entry name" value="TETRAACYLDISACCHARIDE 4'-KINASE, MITOCHONDRIAL-RELATED"/>
    <property type="match status" value="1"/>
</dbReference>
<proteinExistence type="inferred from homology"/>
<evidence type="ECO:0000256" key="5">
    <source>
        <dbReference type="ARBA" id="ARBA00022516"/>
    </source>
</evidence>
<evidence type="ECO:0000313" key="15">
    <source>
        <dbReference type="Proteomes" id="UP000029672"/>
    </source>
</evidence>
<accession>A0A097EPE5</accession>
<evidence type="ECO:0000256" key="2">
    <source>
        <dbReference type="ARBA" id="ARBA00004870"/>
    </source>
</evidence>
<dbReference type="InterPro" id="IPR003758">
    <property type="entry name" value="LpxK"/>
</dbReference>
<keyword evidence="5 13" id="KW-0444">Lipid biosynthesis</keyword>
<protein>
    <recommendedName>
        <fullName evidence="4 13">Tetraacyldisaccharide 4'-kinase</fullName>
        <ecNumber evidence="3 13">2.7.1.130</ecNumber>
    </recommendedName>
    <alternativeName>
        <fullName evidence="12 13">Lipid A 4'-kinase</fullName>
    </alternativeName>
</protein>
<dbReference type="EC" id="2.7.1.130" evidence="3 13"/>
<organism evidence="14 15">
    <name type="scientific">Candidatus Francisella endociliophora</name>
    <dbReference type="NCBI Taxonomy" id="653937"/>
    <lineage>
        <taxon>Bacteria</taxon>
        <taxon>Pseudomonadati</taxon>
        <taxon>Pseudomonadota</taxon>
        <taxon>Gammaproteobacteria</taxon>
        <taxon>Thiotrichales</taxon>
        <taxon>Francisellaceae</taxon>
        <taxon>Francisella</taxon>
    </lineage>
</organism>
<evidence type="ECO:0000256" key="11">
    <source>
        <dbReference type="ARBA" id="ARBA00023098"/>
    </source>
</evidence>
<dbReference type="GO" id="GO:0009029">
    <property type="term" value="F:lipid-A 4'-kinase activity"/>
    <property type="evidence" value="ECO:0007669"/>
    <property type="project" value="UniProtKB-UniRule"/>
</dbReference>
<sequence>MINKIWYRRTPTLLSLLLMPISFLFSKIAVNRKLKQLETQYKSNIPVIIVGNISVGGTGKTPVVRKLAEKYLQEGKKPVIISRGYGAKAEYYPFEVQIDTLPSQCGDEPAMLYDALDGQVPIIISPQRVDSVKYVEKMYPNTDVIISDDGLQHYKLGRDKEIVVVDASRMFGNKLCLPAGPLRESVERLKTVDQIIVVGELDSDDYSFLKSYNEKIVEAKIVATNFVNLVSKEVVDGDSFYGKEVSAVAGIGNPDKFFNTLGELGVNTAEIKVFKDHHKYKPSDFDSINCEQPLIMTYKDAIKCKSFADDNWWYLDIQLLCS</sequence>
<dbReference type="Pfam" id="PF02606">
    <property type="entry name" value="LpxK"/>
    <property type="match status" value="1"/>
</dbReference>
<evidence type="ECO:0000256" key="13">
    <source>
        <dbReference type="HAMAP-Rule" id="MF_00409"/>
    </source>
</evidence>
<evidence type="ECO:0000256" key="4">
    <source>
        <dbReference type="ARBA" id="ARBA00016436"/>
    </source>
</evidence>
<keyword evidence="15" id="KW-1185">Reference proteome</keyword>
<comment type="similarity">
    <text evidence="13">Belongs to the LpxK family.</text>
</comment>
<dbReference type="HAMAP" id="MF_00409">
    <property type="entry name" value="LpxK"/>
    <property type="match status" value="1"/>
</dbReference>
<keyword evidence="8 13" id="KW-0547">Nucleotide-binding</keyword>
<dbReference type="HOGENOM" id="CLU_038816_2_0_6"/>
<dbReference type="OrthoDB" id="9766423at2"/>
<evidence type="ECO:0000256" key="7">
    <source>
        <dbReference type="ARBA" id="ARBA00022679"/>
    </source>
</evidence>
<dbReference type="RefSeq" id="WP_040009212.1">
    <property type="nucleotide sequence ID" value="NZ_CP009574.1"/>
</dbReference>
<dbReference type="KEGG" id="frf:LO80_05305"/>
<evidence type="ECO:0000256" key="8">
    <source>
        <dbReference type="ARBA" id="ARBA00022741"/>
    </source>
</evidence>
<keyword evidence="9 13" id="KW-0418">Kinase</keyword>
<evidence type="ECO:0000256" key="10">
    <source>
        <dbReference type="ARBA" id="ARBA00022840"/>
    </source>
</evidence>
<dbReference type="UniPathway" id="UPA00359">
    <property type="reaction ID" value="UER00482"/>
</dbReference>
<dbReference type="GO" id="GO:0005886">
    <property type="term" value="C:plasma membrane"/>
    <property type="evidence" value="ECO:0007669"/>
    <property type="project" value="TreeGrafter"/>
</dbReference>
<dbReference type="eggNOG" id="COG1663">
    <property type="taxonomic scope" value="Bacteria"/>
</dbReference>
<dbReference type="SUPFAM" id="SSF52540">
    <property type="entry name" value="P-loop containing nucleoside triphosphate hydrolases"/>
    <property type="match status" value="1"/>
</dbReference>
<dbReference type="GO" id="GO:0009244">
    <property type="term" value="P:lipopolysaccharide core region biosynthetic process"/>
    <property type="evidence" value="ECO:0007669"/>
    <property type="project" value="TreeGrafter"/>
</dbReference>
<dbReference type="InterPro" id="IPR027417">
    <property type="entry name" value="P-loop_NTPase"/>
</dbReference>
<evidence type="ECO:0000256" key="6">
    <source>
        <dbReference type="ARBA" id="ARBA00022556"/>
    </source>
</evidence>
<dbReference type="STRING" id="1547445.LO80_05305"/>
<comment type="catalytic activity">
    <reaction evidence="13">
        <text>a lipid A disaccharide + ATP = a lipid IVA + ADP + H(+)</text>
        <dbReference type="Rhea" id="RHEA:67840"/>
        <dbReference type="ChEBI" id="CHEBI:15378"/>
        <dbReference type="ChEBI" id="CHEBI:30616"/>
        <dbReference type="ChEBI" id="CHEBI:176343"/>
        <dbReference type="ChEBI" id="CHEBI:176425"/>
        <dbReference type="ChEBI" id="CHEBI:456216"/>
        <dbReference type="EC" id="2.7.1.130"/>
    </reaction>
</comment>
<evidence type="ECO:0000256" key="12">
    <source>
        <dbReference type="ARBA" id="ARBA00029757"/>
    </source>
</evidence>
<evidence type="ECO:0000256" key="3">
    <source>
        <dbReference type="ARBA" id="ARBA00012071"/>
    </source>
</evidence>
<evidence type="ECO:0000256" key="9">
    <source>
        <dbReference type="ARBA" id="ARBA00022777"/>
    </source>
</evidence>
<dbReference type="Proteomes" id="UP000029672">
    <property type="component" value="Chromosome"/>
</dbReference>
<dbReference type="AlphaFoldDB" id="A0A097EPE5"/>
<gene>
    <name evidence="13" type="primary">lpxK</name>
    <name evidence="14" type="ORF">LO80_05305</name>
</gene>